<organism evidence="1 2">
    <name type="scientific">Lichenifustis flavocetrariae</name>
    <dbReference type="NCBI Taxonomy" id="2949735"/>
    <lineage>
        <taxon>Bacteria</taxon>
        <taxon>Pseudomonadati</taxon>
        <taxon>Pseudomonadota</taxon>
        <taxon>Alphaproteobacteria</taxon>
        <taxon>Hyphomicrobiales</taxon>
        <taxon>Lichenihabitantaceae</taxon>
        <taxon>Lichenifustis</taxon>
    </lineage>
</organism>
<evidence type="ECO:0000313" key="1">
    <source>
        <dbReference type="EMBL" id="MCW6512454.1"/>
    </source>
</evidence>
<name>A0AA42CM96_9HYPH</name>
<accession>A0AA42CM96</accession>
<reference evidence="1" key="1">
    <citation type="submission" date="2022-05" db="EMBL/GenBank/DDBJ databases">
        <authorList>
            <person name="Pankratov T."/>
        </authorList>
    </citation>
    <scope>NUCLEOTIDE SEQUENCE</scope>
    <source>
        <strain evidence="1">BP6-180914</strain>
    </source>
</reference>
<dbReference type="InterPro" id="IPR036388">
    <property type="entry name" value="WH-like_DNA-bd_sf"/>
</dbReference>
<proteinExistence type="predicted"/>
<keyword evidence="2" id="KW-1185">Reference proteome</keyword>
<dbReference type="Proteomes" id="UP001165667">
    <property type="component" value="Unassembled WGS sequence"/>
</dbReference>
<sequence>MAETGIALFRRSASGLELTCDGALLAAKAEQVLAAASDFHRTAQSLTARVRAS</sequence>
<dbReference type="AlphaFoldDB" id="A0AA42CM96"/>
<evidence type="ECO:0000313" key="2">
    <source>
        <dbReference type="Proteomes" id="UP001165667"/>
    </source>
</evidence>
<gene>
    <name evidence="1" type="ORF">M8523_31560</name>
</gene>
<dbReference type="EMBL" id="JAMOIM010000050">
    <property type="protein sequence ID" value="MCW6512454.1"/>
    <property type="molecule type" value="Genomic_DNA"/>
</dbReference>
<comment type="caution">
    <text evidence="1">The sequence shown here is derived from an EMBL/GenBank/DDBJ whole genome shotgun (WGS) entry which is preliminary data.</text>
</comment>
<dbReference type="Gene3D" id="1.10.10.10">
    <property type="entry name" value="Winged helix-like DNA-binding domain superfamily/Winged helix DNA-binding domain"/>
    <property type="match status" value="1"/>
</dbReference>
<protein>
    <submittedName>
        <fullName evidence="1">Uncharacterized protein</fullName>
    </submittedName>
</protein>